<dbReference type="SUPFAM" id="SSF55961">
    <property type="entry name" value="Bet v1-like"/>
    <property type="match status" value="1"/>
</dbReference>
<comment type="similarity">
    <text evidence="1">Belongs to the AHA1 family.</text>
</comment>
<dbReference type="RefSeq" id="WP_320500016.1">
    <property type="nucleotide sequence ID" value="NZ_JAXCLX010000001.1"/>
</dbReference>
<gene>
    <name evidence="3" type="ORF">SMD31_06615</name>
</gene>
<evidence type="ECO:0000259" key="2">
    <source>
        <dbReference type="Pfam" id="PF08327"/>
    </source>
</evidence>
<proteinExistence type="inferred from homology"/>
<dbReference type="InterPro" id="IPR023393">
    <property type="entry name" value="START-like_dom_sf"/>
</dbReference>
<dbReference type="Proteomes" id="UP001271769">
    <property type="component" value="Unassembled WGS sequence"/>
</dbReference>
<dbReference type="Gene3D" id="3.30.530.20">
    <property type="match status" value="1"/>
</dbReference>
<evidence type="ECO:0000256" key="1">
    <source>
        <dbReference type="ARBA" id="ARBA00006817"/>
    </source>
</evidence>
<protein>
    <submittedName>
        <fullName evidence="3">SRPBCC family protein</fullName>
    </submittedName>
</protein>
<accession>A0ABU5DW98</accession>
<sequence>MMASTVKPDLDLTLTRLIKAPRAKVWNAFADPRQFEQWWIPAPYHCRVIEMDLKPGGAFITEMSEDGKTFTPHINACFLAIEVGHKIVFTNALTAGWRPAETYYPNALTAIITLSDKDGATDYTAHVMHKNAGDRDQHNEMGFQEGWGTCAAQLAKMVE</sequence>
<dbReference type="InterPro" id="IPR013538">
    <property type="entry name" value="ASHA1/2-like_C"/>
</dbReference>
<reference evidence="3 4" key="1">
    <citation type="journal article" date="2013" name="Antonie Van Leeuwenhoek">
        <title>Dongia rigui sp. nov., isolated from freshwater of a large wetland in Korea.</title>
        <authorList>
            <person name="Baik K.S."/>
            <person name="Hwang Y.M."/>
            <person name="Choi J.S."/>
            <person name="Kwon J."/>
            <person name="Seong C.N."/>
        </authorList>
    </citation>
    <scope>NUCLEOTIDE SEQUENCE [LARGE SCALE GENOMIC DNA]</scope>
    <source>
        <strain evidence="3 4">04SU4-P</strain>
    </source>
</reference>
<dbReference type="Pfam" id="PF08327">
    <property type="entry name" value="AHSA1"/>
    <property type="match status" value="1"/>
</dbReference>
<evidence type="ECO:0000313" key="3">
    <source>
        <dbReference type="EMBL" id="MDY0871586.1"/>
    </source>
</evidence>
<dbReference type="EMBL" id="JAXCLX010000001">
    <property type="protein sequence ID" value="MDY0871586.1"/>
    <property type="molecule type" value="Genomic_DNA"/>
</dbReference>
<evidence type="ECO:0000313" key="4">
    <source>
        <dbReference type="Proteomes" id="UP001271769"/>
    </source>
</evidence>
<dbReference type="CDD" id="cd08896">
    <property type="entry name" value="SRPBCC_CalC_Aha1-like_3"/>
    <property type="match status" value="1"/>
</dbReference>
<keyword evidence="4" id="KW-1185">Reference proteome</keyword>
<comment type="caution">
    <text evidence="3">The sequence shown here is derived from an EMBL/GenBank/DDBJ whole genome shotgun (WGS) entry which is preliminary data.</text>
</comment>
<name>A0ABU5DW98_9PROT</name>
<organism evidence="3 4">
    <name type="scientific">Dongia rigui</name>
    <dbReference type="NCBI Taxonomy" id="940149"/>
    <lineage>
        <taxon>Bacteria</taxon>
        <taxon>Pseudomonadati</taxon>
        <taxon>Pseudomonadota</taxon>
        <taxon>Alphaproteobacteria</taxon>
        <taxon>Rhodospirillales</taxon>
        <taxon>Dongiaceae</taxon>
        <taxon>Dongia</taxon>
    </lineage>
</organism>
<feature type="domain" description="Activator of Hsp90 ATPase homologue 1/2-like C-terminal" evidence="2">
    <location>
        <begin position="19"/>
        <end position="159"/>
    </location>
</feature>